<dbReference type="Gene3D" id="1.10.10.10">
    <property type="entry name" value="Winged helix-like DNA-binding domain superfamily/Winged helix DNA-binding domain"/>
    <property type="match status" value="1"/>
</dbReference>
<dbReference type="PANTHER" id="PTHR34293">
    <property type="entry name" value="HTH-TYPE TRANSCRIPTIONAL REGULATOR TRMBL2"/>
    <property type="match status" value="1"/>
</dbReference>
<dbReference type="SUPFAM" id="SSF46894">
    <property type="entry name" value="C-terminal effector domain of the bipartite response regulators"/>
    <property type="match status" value="1"/>
</dbReference>
<dbReference type="CDD" id="cd06170">
    <property type="entry name" value="LuxR_C_like"/>
    <property type="match status" value="1"/>
</dbReference>
<dbReference type="InterPro" id="IPR016032">
    <property type="entry name" value="Sig_transdc_resp-reg_C-effctor"/>
</dbReference>
<dbReference type="AlphaFoldDB" id="A0A561VS21"/>
<dbReference type="Pfam" id="PF00196">
    <property type="entry name" value="GerE"/>
    <property type="match status" value="1"/>
</dbReference>
<dbReference type="InterPro" id="IPR000792">
    <property type="entry name" value="Tscrpt_reg_LuxR_C"/>
</dbReference>
<gene>
    <name evidence="2" type="ORF">FHX34_104714</name>
</gene>
<organism evidence="2 3">
    <name type="scientific">Actinoplanes teichomyceticus</name>
    <dbReference type="NCBI Taxonomy" id="1867"/>
    <lineage>
        <taxon>Bacteria</taxon>
        <taxon>Bacillati</taxon>
        <taxon>Actinomycetota</taxon>
        <taxon>Actinomycetes</taxon>
        <taxon>Micromonosporales</taxon>
        <taxon>Micromonosporaceae</taxon>
        <taxon>Actinoplanes</taxon>
    </lineage>
</organism>
<dbReference type="PRINTS" id="PR00038">
    <property type="entry name" value="HTHLUXR"/>
</dbReference>
<keyword evidence="3" id="KW-1185">Reference proteome</keyword>
<dbReference type="InterPro" id="IPR051797">
    <property type="entry name" value="TrmB-like"/>
</dbReference>
<dbReference type="SMART" id="SM00421">
    <property type="entry name" value="HTH_LUXR"/>
    <property type="match status" value="1"/>
</dbReference>
<feature type="domain" description="HTH luxR-type" evidence="1">
    <location>
        <begin position="231"/>
        <end position="296"/>
    </location>
</feature>
<evidence type="ECO:0000313" key="2">
    <source>
        <dbReference type="EMBL" id="TWG14414.1"/>
    </source>
</evidence>
<accession>A0A561VS21</accession>
<dbReference type="InterPro" id="IPR036388">
    <property type="entry name" value="WH-like_DNA-bd_sf"/>
</dbReference>
<dbReference type="EMBL" id="VIWY01000004">
    <property type="protein sequence ID" value="TWG14414.1"/>
    <property type="molecule type" value="Genomic_DNA"/>
</dbReference>
<evidence type="ECO:0000313" key="3">
    <source>
        <dbReference type="Proteomes" id="UP000320239"/>
    </source>
</evidence>
<sequence>MVERLGITEDEVRVALDDLFELALLRESAETPGRLHAVDPGIGLRQALARQQAELARRQRQVAEGQAAIARLIESCGRVQERAGPAATELLGMDQVQDRLELLAQETEREVMTFMPGGAQSPAALAHARRNDARALARGIRMRTVGLDSMRNDPATMAHARFLTENGAEFRTSAVLPHRMIIMDHRAALVPIDPRDSRKGALLVLGPGILAPMIALFDQVWEIATPLGAATDPDRQGLSTRERALLKLLAEGLTDEAAAARLGFSPRTARRMMADLMERLDARSRFEAGLKAAQRGWL</sequence>
<evidence type="ECO:0000259" key="1">
    <source>
        <dbReference type="PROSITE" id="PS50043"/>
    </source>
</evidence>
<name>A0A561VS21_ACTTI</name>
<dbReference type="RefSeq" id="WP_239082339.1">
    <property type="nucleotide sequence ID" value="NZ_BOMX01000080.1"/>
</dbReference>
<dbReference type="GO" id="GO:0006355">
    <property type="term" value="P:regulation of DNA-templated transcription"/>
    <property type="evidence" value="ECO:0007669"/>
    <property type="project" value="InterPro"/>
</dbReference>
<dbReference type="PANTHER" id="PTHR34293:SF1">
    <property type="entry name" value="HTH-TYPE TRANSCRIPTIONAL REGULATOR TRMBL2"/>
    <property type="match status" value="1"/>
</dbReference>
<reference evidence="2 3" key="1">
    <citation type="submission" date="2019-06" db="EMBL/GenBank/DDBJ databases">
        <title>Sequencing the genomes of 1000 actinobacteria strains.</title>
        <authorList>
            <person name="Klenk H.-P."/>
        </authorList>
    </citation>
    <scope>NUCLEOTIDE SEQUENCE [LARGE SCALE GENOMIC DNA]</scope>
    <source>
        <strain evidence="2 3">DSM 43866</strain>
    </source>
</reference>
<dbReference type="GO" id="GO:0003677">
    <property type="term" value="F:DNA binding"/>
    <property type="evidence" value="ECO:0007669"/>
    <property type="project" value="InterPro"/>
</dbReference>
<comment type="caution">
    <text evidence="2">The sequence shown here is derived from an EMBL/GenBank/DDBJ whole genome shotgun (WGS) entry which is preliminary data.</text>
</comment>
<proteinExistence type="predicted"/>
<dbReference type="PROSITE" id="PS50043">
    <property type="entry name" value="HTH_LUXR_2"/>
    <property type="match status" value="1"/>
</dbReference>
<protein>
    <submittedName>
        <fullName evidence="2">Regulatory LuxR family protein</fullName>
    </submittedName>
</protein>
<dbReference type="Proteomes" id="UP000320239">
    <property type="component" value="Unassembled WGS sequence"/>
</dbReference>